<evidence type="ECO:0000256" key="1">
    <source>
        <dbReference type="SAM" id="MobiDB-lite"/>
    </source>
</evidence>
<dbReference type="HOGENOM" id="CLU_2757709_0_0_1"/>
<protein>
    <submittedName>
        <fullName evidence="2">Uncharacterized protein</fullName>
    </submittedName>
</protein>
<dbReference type="EMBL" id="KN847994">
    <property type="protein sequence ID" value="KIR44775.1"/>
    <property type="molecule type" value="Genomic_DNA"/>
</dbReference>
<reference evidence="2" key="1">
    <citation type="submission" date="2015-01" db="EMBL/GenBank/DDBJ databases">
        <title>The Genome Sequence of Cryptococcus gattii CA1280.</title>
        <authorList>
            <consortium name="The Broad Institute Genomics Platform"/>
            <person name="Cuomo C."/>
            <person name="Litvintseva A."/>
            <person name="Chen Y."/>
            <person name="Heitman J."/>
            <person name="Sun S."/>
            <person name="Springer D."/>
            <person name="Dromer F."/>
            <person name="Young S."/>
            <person name="Zeng Q."/>
            <person name="Gargeya S."/>
            <person name="Abouelleil A."/>
            <person name="Alvarado L."/>
            <person name="Chapman S.B."/>
            <person name="Gainer-Dewar J."/>
            <person name="Goldberg J."/>
            <person name="Griggs A."/>
            <person name="Gujja S."/>
            <person name="Hansen M."/>
            <person name="Howarth C."/>
            <person name="Imamovic A."/>
            <person name="Larimer J."/>
            <person name="Murphy C."/>
            <person name="Naylor J."/>
            <person name="Pearson M."/>
            <person name="Priest M."/>
            <person name="Roberts A."/>
            <person name="Saif S."/>
            <person name="Shea T."/>
            <person name="Sykes S."/>
            <person name="Wortman J."/>
            <person name="Nusbaum C."/>
            <person name="Birren B."/>
        </authorList>
    </citation>
    <scope>NUCLEOTIDE SEQUENCE [LARGE SCALE GENOMIC DNA]</scope>
    <source>
        <strain evidence="2">CA1280</strain>
    </source>
</reference>
<evidence type="ECO:0000313" key="2">
    <source>
        <dbReference type="EMBL" id="KIR44775.1"/>
    </source>
</evidence>
<organism evidence="2">
    <name type="scientific">Cryptococcus bacillisporus CA1280</name>
    <dbReference type="NCBI Taxonomy" id="1296109"/>
    <lineage>
        <taxon>Eukaryota</taxon>
        <taxon>Fungi</taxon>
        <taxon>Dikarya</taxon>
        <taxon>Basidiomycota</taxon>
        <taxon>Agaricomycotina</taxon>
        <taxon>Tremellomycetes</taxon>
        <taxon>Tremellales</taxon>
        <taxon>Cryptococcaceae</taxon>
        <taxon>Cryptococcus</taxon>
        <taxon>Cryptococcus gattii species complex</taxon>
    </lineage>
</organism>
<dbReference type="OrthoDB" id="10343970at2759"/>
<proteinExistence type="predicted"/>
<accession>A0A0D0VIR6</accession>
<gene>
    <name evidence="2" type="ORF">I312_05944</name>
</gene>
<dbReference type="AlphaFoldDB" id="A0A0D0VIR6"/>
<sequence>MHADVCSLAAEEIDESGVPEGGYVPTATGEHAPIPSPSAGYATTPGSGAAAGTASFGSSKTVFDASAETH</sequence>
<feature type="compositionally biased region" description="Low complexity" evidence="1">
    <location>
        <begin position="38"/>
        <end position="55"/>
    </location>
</feature>
<feature type="region of interest" description="Disordered" evidence="1">
    <location>
        <begin position="1"/>
        <end position="55"/>
    </location>
</feature>
<name>A0A0D0VIR6_CRYGA</name>